<dbReference type="InterPro" id="IPR008000">
    <property type="entry name" value="Rham/fucose_mutarotase"/>
</dbReference>
<proteinExistence type="predicted"/>
<name>A0A1S3ITC1_LINAN</name>
<dbReference type="PANTHER" id="PTHR34389">
    <property type="entry name" value="L-RHAMNOSE MUTAROTASE"/>
    <property type="match status" value="1"/>
</dbReference>
<dbReference type="PANTHER" id="PTHR34389:SF2">
    <property type="entry name" value="L-RHAMNOSE MUTAROTASE"/>
    <property type="match status" value="1"/>
</dbReference>
<dbReference type="AlphaFoldDB" id="A0A1S3ITC1"/>
<dbReference type="RefSeq" id="XP_013401176.1">
    <property type="nucleotide sequence ID" value="XM_013545722.2"/>
</dbReference>
<dbReference type="InParanoid" id="A0A1S3ITC1"/>
<accession>A0A1S3ITC1</accession>
<dbReference type="GO" id="GO:0016857">
    <property type="term" value="F:racemase and epimerase activity, acting on carbohydrates and derivatives"/>
    <property type="evidence" value="ECO:0007669"/>
    <property type="project" value="InterPro"/>
</dbReference>
<dbReference type="Gene3D" id="3.30.70.100">
    <property type="match status" value="1"/>
</dbReference>
<protein>
    <submittedName>
        <fullName evidence="2">Uncharacterized protein LOC106167045</fullName>
    </submittedName>
</protein>
<dbReference type="InterPro" id="IPR011008">
    <property type="entry name" value="Dimeric_a/b-barrel"/>
</dbReference>
<organism evidence="1 2">
    <name type="scientific">Lingula anatina</name>
    <name type="common">Brachiopod</name>
    <name type="synonym">Lingula unguis</name>
    <dbReference type="NCBI Taxonomy" id="7574"/>
    <lineage>
        <taxon>Eukaryota</taxon>
        <taxon>Metazoa</taxon>
        <taxon>Spiralia</taxon>
        <taxon>Lophotrochozoa</taxon>
        <taxon>Brachiopoda</taxon>
        <taxon>Linguliformea</taxon>
        <taxon>Lingulata</taxon>
        <taxon>Lingulida</taxon>
        <taxon>Linguloidea</taxon>
        <taxon>Lingulidae</taxon>
        <taxon>Lingula</taxon>
    </lineage>
</organism>
<dbReference type="GeneID" id="106167045"/>
<keyword evidence="1" id="KW-1185">Reference proteome</keyword>
<dbReference type="OrthoDB" id="9981546at2759"/>
<dbReference type="Pfam" id="PF05336">
    <property type="entry name" value="rhaM"/>
    <property type="match status" value="1"/>
</dbReference>
<dbReference type="Proteomes" id="UP000085678">
    <property type="component" value="Unplaced"/>
</dbReference>
<evidence type="ECO:0000313" key="1">
    <source>
        <dbReference type="Proteomes" id="UP000085678"/>
    </source>
</evidence>
<sequence>MATTSDTTPSKRYGSVIKLKPECYAKYKELHAKVWPEVLDRLTKSNIRNYSIYYHKETGLLFAYLEYIGKNFEADWQAIADDPKTKEWWKINCPLQEPFNWTDPKPLYEGGKGDWFTPMEELFHDGHSAVKFL</sequence>
<dbReference type="SUPFAM" id="SSF54909">
    <property type="entry name" value="Dimeric alpha+beta barrel"/>
    <property type="match status" value="1"/>
</dbReference>
<evidence type="ECO:0000313" key="2">
    <source>
        <dbReference type="RefSeq" id="XP_013401176.1"/>
    </source>
</evidence>
<gene>
    <name evidence="2" type="primary">LOC106167045</name>
</gene>
<dbReference type="KEGG" id="lak:106167045"/>
<reference evidence="2" key="1">
    <citation type="submission" date="2025-08" db="UniProtKB">
        <authorList>
            <consortium name="RefSeq"/>
        </authorList>
    </citation>
    <scope>IDENTIFICATION</scope>
    <source>
        <tissue evidence="2">Gonads</tissue>
    </source>
</reference>